<evidence type="ECO:0000256" key="3">
    <source>
        <dbReference type="ARBA" id="ARBA00022982"/>
    </source>
</evidence>
<dbReference type="EMBL" id="FQUQ01000004">
    <property type="protein sequence ID" value="SHG03983.1"/>
    <property type="molecule type" value="Genomic_DNA"/>
</dbReference>
<dbReference type="SUPFAM" id="SSF52833">
    <property type="entry name" value="Thioredoxin-like"/>
    <property type="match status" value="1"/>
</dbReference>
<evidence type="ECO:0000256" key="1">
    <source>
        <dbReference type="ARBA" id="ARBA00008987"/>
    </source>
</evidence>
<keyword evidence="4 6" id="KW-1015">Disulfide bond</keyword>
<feature type="domain" description="Thioredoxin" evidence="7">
    <location>
        <begin position="1"/>
        <end position="96"/>
    </location>
</feature>
<name>A0A1M5GJW3_9SPHI</name>
<keyword evidence="2" id="KW-0813">Transport</keyword>
<dbReference type="Pfam" id="PF00085">
    <property type="entry name" value="Thioredoxin"/>
    <property type="match status" value="1"/>
</dbReference>
<dbReference type="PANTHER" id="PTHR45663">
    <property type="entry name" value="GEO12009P1"/>
    <property type="match status" value="1"/>
</dbReference>
<dbReference type="Gene3D" id="3.40.30.10">
    <property type="entry name" value="Glutaredoxin"/>
    <property type="match status" value="1"/>
</dbReference>
<evidence type="ECO:0000256" key="6">
    <source>
        <dbReference type="PIRSR" id="PIRSR000077-4"/>
    </source>
</evidence>
<protein>
    <submittedName>
        <fullName evidence="8">Thioredoxin 1</fullName>
    </submittedName>
</protein>
<dbReference type="PANTHER" id="PTHR45663:SF11">
    <property type="entry name" value="GEO12009P1"/>
    <property type="match status" value="1"/>
</dbReference>
<dbReference type="GO" id="GO:0005829">
    <property type="term" value="C:cytosol"/>
    <property type="evidence" value="ECO:0007669"/>
    <property type="project" value="TreeGrafter"/>
</dbReference>
<evidence type="ECO:0000313" key="9">
    <source>
        <dbReference type="Proteomes" id="UP000184287"/>
    </source>
</evidence>
<dbReference type="InterPro" id="IPR036249">
    <property type="entry name" value="Thioredoxin-like_sf"/>
</dbReference>
<dbReference type="InterPro" id="IPR005746">
    <property type="entry name" value="Thioredoxin"/>
</dbReference>
<dbReference type="Proteomes" id="UP000184287">
    <property type="component" value="Unassembled WGS sequence"/>
</dbReference>
<organism evidence="8 9">
    <name type="scientific">Pedobacter caeni</name>
    <dbReference type="NCBI Taxonomy" id="288992"/>
    <lineage>
        <taxon>Bacteria</taxon>
        <taxon>Pseudomonadati</taxon>
        <taxon>Bacteroidota</taxon>
        <taxon>Sphingobacteriia</taxon>
        <taxon>Sphingobacteriales</taxon>
        <taxon>Sphingobacteriaceae</taxon>
        <taxon>Pedobacter</taxon>
    </lineage>
</organism>
<keyword evidence="9" id="KW-1185">Reference proteome</keyword>
<accession>A0A1M5GJW3</accession>
<dbReference type="STRING" id="288992.SAMN04488522_104250"/>
<dbReference type="AlphaFoldDB" id="A0A1M5GJW3"/>
<dbReference type="RefSeq" id="WP_073232971.1">
    <property type="nucleotide sequence ID" value="NZ_FQUQ01000004.1"/>
</dbReference>
<evidence type="ECO:0000256" key="5">
    <source>
        <dbReference type="ARBA" id="ARBA00023284"/>
    </source>
</evidence>
<proteinExistence type="inferred from homology"/>
<dbReference type="InterPro" id="IPR013766">
    <property type="entry name" value="Thioredoxin_domain"/>
</dbReference>
<keyword evidence="3" id="KW-0249">Electron transport</keyword>
<evidence type="ECO:0000256" key="4">
    <source>
        <dbReference type="ARBA" id="ARBA00023157"/>
    </source>
</evidence>
<evidence type="ECO:0000259" key="7">
    <source>
        <dbReference type="PROSITE" id="PS51352"/>
    </source>
</evidence>
<dbReference type="PRINTS" id="PR00421">
    <property type="entry name" value="THIOREDOXIN"/>
</dbReference>
<feature type="disulfide bond" description="Redox-active" evidence="6">
    <location>
        <begin position="20"/>
        <end position="23"/>
    </location>
</feature>
<evidence type="ECO:0000313" key="8">
    <source>
        <dbReference type="EMBL" id="SHG03983.1"/>
    </source>
</evidence>
<keyword evidence="5 6" id="KW-0676">Redox-active center</keyword>
<dbReference type="PROSITE" id="PS51352">
    <property type="entry name" value="THIOREDOXIN_2"/>
    <property type="match status" value="1"/>
</dbReference>
<comment type="similarity">
    <text evidence="1">Belongs to the thioredoxin family.</text>
</comment>
<dbReference type="GO" id="GO:0015035">
    <property type="term" value="F:protein-disulfide reductase activity"/>
    <property type="evidence" value="ECO:0007669"/>
    <property type="project" value="InterPro"/>
</dbReference>
<dbReference type="InterPro" id="IPR017937">
    <property type="entry name" value="Thioredoxin_CS"/>
</dbReference>
<dbReference type="CDD" id="cd02947">
    <property type="entry name" value="TRX_family"/>
    <property type="match status" value="1"/>
</dbReference>
<dbReference type="PROSITE" id="PS00194">
    <property type="entry name" value="THIOREDOXIN_1"/>
    <property type="match status" value="1"/>
</dbReference>
<dbReference type="GO" id="GO:0045454">
    <property type="term" value="P:cell redox homeostasis"/>
    <property type="evidence" value="ECO:0007669"/>
    <property type="project" value="TreeGrafter"/>
</dbReference>
<evidence type="ECO:0000256" key="2">
    <source>
        <dbReference type="ARBA" id="ARBA00022448"/>
    </source>
</evidence>
<dbReference type="OrthoDB" id="9790390at2"/>
<dbReference type="PIRSF" id="PIRSF000077">
    <property type="entry name" value="Thioredoxin"/>
    <property type="match status" value="1"/>
</dbReference>
<sequence>MNIFNNLEKPVLLQFSATWCGPCRALTPVIDQVEIKMTEHADVKRIDIDKQAQIASDFSIRAVPTLVLLDKNGEIFWRHTGLISEKDIIQQIENLK</sequence>
<reference evidence="9" key="1">
    <citation type="submission" date="2016-11" db="EMBL/GenBank/DDBJ databases">
        <authorList>
            <person name="Varghese N."/>
            <person name="Submissions S."/>
        </authorList>
    </citation>
    <scope>NUCLEOTIDE SEQUENCE [LARGE SCALE GENOMIC DNA]</scope>
    <source>
        <strain evidence="9">DSM 16990</strain>
    </source>
</reference>
<gene>
    <name evidence="8" type="ORF">SAMN04488522_104250</name>
</gene>